<dbReference type="Proteomes" id="UP000192917">
    <property type="component" value="Unassembled WGS sequence"/>
</dbReference>
<organism evidence="2 3">
    <name type="scientific">Tistlia consotensis USBA 355</name>
    <dbReference type="NCBI Taxonomy" id="560819"/>
    <lineage>
        <taxon>Bacteria</taxon>
        <taxon>Pseudomonadati</taxon>
        <taxon>Pseudomonadota</taxon>
        <taxon>Alphaproteobacteria</taxon>
        <taxon>Rhodospirillales</taxon>
        <taxon>Rhodovibrionaceae</taxon>
        <taxon>Tistlia</taxon>
    </lineage>
</organism>
<accession>A0A1Y6BUC9</accession>
<feature type="signal peptide" evidence="1">
    <location>
        <begin position="1"/>
        <end position="18"/>
    </location>
</feature>
<reference evidence="2 3" key="1">
    <citation type="submission" date="2017-04" db="EMBL/GenBank/DDBJ databases">
        <authorList>
            <person name="Afonso C.L."/>
            <person name="Miller P.J."/>
            <person name="Scott M.A."/>
            <person name="Spackman E."/>
            <person name="Goraichik I."/>
            <person name="Dimitrov K.M."/>
            <person name="Suarez D.L."/>
            <person name="Swayne D.E."/>
        </authorList>
    </citation>
    <scope>NUCLEOTIDE SEQUENCE [LARGE SCALE GENOMIC DNA]</scope>
    <source>
        <strain evidence="2 3">USBA 355</strain>
    </source>
</reference>
<evidence type="ECO:0000313" key="3">
    <source>
        <dbReference type="Proteomes" id="UP000192917"/>
    </source>
</evidence>
<dbReference type="RefSeq" id="WP_085122829.1">
    <property type="nucleotide sequence ID" value="NZ_FWZX01000007.1"/>
</dbReference>
<protein>
    <submittedName>
        <fullName evidence="2">Uncharacterized protein</fullName>
    </submittedName>
</protein>
<feature type="chain" id="PRO_5013232471" evidence="1">
    <location>
        <begin position="19"/>
        <end position="148"/>
    </location>
</feature>
<keyword evidence="1" id="KW-0732">Signal</keyword>
<evidence type="ECO:0000256" key="1">
    <source>
        <dbReference type="SAM" id="SignalP"/>
    </source>
</evidence>
<dbReference type="STRING" id="560819.SAMN05428998_107131"/>
<proteinExistence type="predicted"/>
<gene>
    <name evidence="2" type="ORF">SAMN05428998_107131</name>
</gene>
<sequence length="148" mass="14664">MRKILLAVLLILPLAGCAVPPALSIASLMMDAGSYAATGKSVADNGISIVAQQDCALFNIVTDGSYCLDSPTYETAVAALEPLPGTAPDAQAEAGTGTAQAIELAAAPFLADGLPQDGEALRPGLPSDAAFLADGARPAGLGVIGQEG</sequence>
<dbReference type="EMBL" id="FWZX01000007">
    <property type="protein sequence ID" value="SMF21784.1"/>
    <property type="molecule type" value="Genomic_DNA"/>
</dbReference>
<evidence type="ECO:0000313" key="2">
    <source>
        <dbReference type="EMBL" id="SMF21784.1"/>
    </source>
</evidence>
<keyword evidence="3" id="KW-1185">Reference proteome</keyword>
<dbReference type="AlphaFoldDB" id="A0A1Y6BUC9"/>
<name>A0A1Y6BUC9_9PROT</name>